<name>A0A8J6G460_MICOH</name>
<keyword evidence="5" id="KW-0479">Metal-binding</keyword>
<dbReference type="GO" id="GO:0070989">
    <property type="term" value="P:oxidative demethylation"/>
    <property type="evidence" value="ECO:0007669"/>
    <property type="project" value="TreeGrafter"/>
</dbReference>
<sequence>MDLISILSLETWVLLVISLVLLYRYGTRNHDVFKKQGIPGPKPLPFLGTLMNYYKAPPSYDKVMEMEYLDMVLSETLRLYSITDRLQRVCKQVVEMDGVFIPKGSVVIIPMFSLHCDPQYWPEPEEFRPEMY</sequence>
<gene>
    <name evidence="11" type="ORF">LTLLF_181365</name>
</gene>
<evidence type="ECO:0000256" key="8">
    <source>
        <dbReference type="ARBA" id="ARBA00023033"/>
    </source>
</evidence>
<organism evidence="11 12">
    <name type="scientific">Microtus ochrogaster</name>
    <name type="common">Prairie vole</name>
    <dbReference type="NCBI Taxonomy" id="79684"/>
    <lineage>
        <taxon>Eukaryota</taxon>
        <taxon>Metazoa</taxon>
        <taxon>Chordata</taxon>
        <taxon>Craniata</taxon>
        <taxon>Vertebrata</taxon>
        <taxon>Euteleostomi</taxon>
        <taxon>Mammalia</taxon>
        <taxon>Eutheria</taxon>
        <taxon>Euarchontoglires</taxon>
        <taxon>Glires</taxon>
        <taxon>Rodentia</taxon>
        <taxon>Myomorpha</taxon>
        <taxon>Muroidea</taxon>
        <taxon>Cricetidae</taxon>
        <taxon>Arvicolinae</taxon>
        <taxon>Microtus</taxon>
    </lineage>
</organism>
<evidence type="ECO:0000256" key="4">
    <source>
        <dbReference type="ARBA" id="ARBA00022617"/>
    </source>
</evidence>
<evidence type="ECO:0000256" key="1">
    <source>
        <dbReference type="ARBA" id="ARBA00001971"/>
    </source>
</evidence>
<reference evidence="11" key="1">
    <citation type="submission" date="2020-03" db="EMBL/GenBank/DDBJ databases">
        <title>Studies in the Genomics of Life Span.</title>
        <authorList>
            <person name="Glass D."/>
        </authorList>
    </citation>
    <scope>NUCLEOTIDE SEQUENCE</scope>
    <source>
        <strain evidence="11">LTLLF</strain>
        <tissue evidence="11">Muscle</tissue>
    </source>
</reference>
<evidence type="ECO:0000256" key="10">
    <source>
        <dbReference type="SAM" id="Phobius"/>
    </source>
</evidence>
<evidence type="ECO:0000313" key="11">
    <source>
        <dbReference type="EMBL" id="KAH0504809.1"/>
    </source>
</evidence>
<comment type="similarity">
    <text evidence="2">Belongs to the cytochrome P450 family.</text>
</comment>
<dbReference type="EMBL" id="JAATJU010024861">
    <property type="protein sequence ID" value="KAH0504809.1"/>
    <property type="molecule type" value="Genomic_DNA"/>
</dbReference>
<keyword evidence="10" id="KW-1133">Transmembrane helix</keyword>
<evidence type="ECO:0000256" key="3">
    <source>
        <dbReference type="ARBA" id="ARBA00012109"/>
    </source>
</evidence>
<dbReference type="InterPro" id="IPR036396">
    <property type="entry name" value="Cyt_P450_sf"/>
</dbReference>
<keyword evidence="6" id="KW-0560">Oxidoreductase</keyword>
<evidence type="ECO:0000256" key="7">
    <source>
        <dbReference type="ARBA" id="ARBA00023004"/>
    </source>
</evidence>
<keyword evidence="4" id="KW-0349">Heme</keyword>
<dbReference type="EC" id="1.14.14.1" evidence="3"/>
<dbReference type="GO" id="GO:0016712">
    <property type="term" value="F:oxidoreductase activity, acting on paired donors, with incorporation or reduction of molecular oxygen, reduced flavin or flavoprotein as one donor, and incorporation of one atom of oxygen"/>
    <property type="evidence" value="ECO:0007669"/>
    <property type="project" value="UniProtKB-EC"/>
</dbReference>
<evidence type="ECO:0000256" key="9">
    <source>
        <dbReference type="ARBA" id="ARBA00047827"/>
    </source>
</evidence>
<comment type="caution">
    <text evidence="11">The sequence shown here is derived from an EMBL/GenBank/DDBJ whole genome shotgun (WGS) entry which is preliminary data.</text>
</comment>
<dbReference type="InterPro" id="IPR001128">
    <property type="entry name" value="Cyt_P450"/>
</dbReference>
<dbReference type="Pfam" id="PF00067">
    <property type="entry name" value="p450"/>
    <property type="match status" value="1"/>
</dbReference>
<keyword evidence="10" id="KW-0472">Membrane</keyword>
<evidence type="ECO:0000256" key="5">
    <source>
        <dbReference type="ARBA" id="ARBA00022723"/>
    </source>
</evidence>
<dbReference type="PRINTS" id="PR00465">
    <property type="entry name" value="EP450IV"/>
</dbReference>
<dbReference type="GO" id="GO:0008202">
    <property type="term" value="P:steroid metabolic process"/>
    <property type="evidence" value="ECO:0007669"/>
    <property type="project" value="TreeGrafter"/>
</dbReference>
<evidence type="ECO:0000256" key="2">
    <source>
        <dbReference type="ARBA" id="ARBA00010617"/>
    </source>
</evidence>
<keyword evidence="7" id="KW-0408">Iron</keyword>
<keyword evidence="8" id="KW-0503">Monooxygenase</keyword>
<protein>
    <recommendedName>
        <fullName evidence="3">unspecific monooxygenase</fullName>
        <ecNumber evidence="3">1.14.14.1</ecNumber>
    </recommendedName>
</protein>
<dbReference type="GO" id="GO:0050649">
    <property type="term" value="F:testosterone 6-beta-hydroxylase activity"/>
    <property type="evidence" value="ECO:0007669"/>
    <property type="project" value="TreeGrafter"/>
</dbReference>
<dbReference type="GO" id="GO:0005506">
    <property type="term" value="F:iron ion binding"/>
    <property type="evidence" value="ECO:0007669"/>
    <property type="project" value="InterPro"/>
</dbReference>
<keyword evidence="10" id="KW-0812">Transmembrane</keyword>
<dbReference type="InterPro" id="IPR050705">
    <property type="entry name" value="Cytochrome_P450_3A"/>
</dbReference>
<comment type="cofactor">
    <cofactor evidence="1">
        <name>heme</name>
        <dbReference type="ChEBI" id="CHEBI:30413"/>
    </cofactor>
</comment>
<dbReference type="Gene3D" id="1.10.630.10">
    <property type="entry name" value="Cytochrome P450"/>
    <property type="match status" value="1"/>
</dbReference>
<dbReference type="AlphaFoldDB" id="A0A8J6G460"/>
<dbReference type="Proteomes" id="UP000710432">
    <property type="component" value="Unassembled WGS sequence"/>
</dbReference>
<evidence type="ECO:0000313" key="12">
    <source>
        <dbReference type="Proteomes" id="UP000710432"/>
    </source>
</evidence>
<dbReference type="InterPro" id="IPR002403">
    <property type="entry name" value="Cyt_P450_E_grp-IV"/>
</dbReference>
<evidence type="ECO:0000256" key="6">
    <source>
        <dbReference type="ARBA" id="ARBA00023002"/>
    </source>
</evidence>
<dbReference type="SUPFAM" id="SSF48264">
    <property type="entry name" value="Cytochrome P450"/>
    <property type="match status" value="1"/>
</dbReference>
<comment type="catalytic activity">
    <reaction evidence="9">
        <text>an organic molecule + reduced [NADPH--hemoprotein reductase] + O2 = an alcohol + oxidized [NADPH--hemoprotein reductase] + H2O + H(+)</text>
        <dbReference type="Rhea" id="RHEA:17149"/>
        <dbReference type="Rhea" id="RHEA-COMP:11964"/>
        <dbReference type="Rhea" id="RHEA-COMP:11965"/>
        <dbReference type="ChEBI" id="CHEBI:15377"/>
        <dbReference type="ChEBI" id="CHEBI:15378"/>
        <dbReference type="ChEBI" id="CHEBI:15379"/>
        <dbReference type="ChEBI" id="CHEBI:30879"/>
        <dbReference type="ChEBI" id="CHEBI:57618"/>
        <dbReference type="ChEBI" id="CHEBI:58210"/>
        <dbReference type="ChEBI" id="CHEBI:142491"/>
        <dbReference type="EC" id="1.14.14.1"/>
    </reaction>
</comment>
<dbReference type="PANTHER" id="PTHR24302">
    <property type="entry name" value="CYTOCHROME P450 FAMILY 3"/>
    <property type="match status" value="1"/>
</dbReference>
<feature type="transmembrane region" description="Helical" evidence="10">
    <location>
        <begin position="6"/>
        <end position="25"/>
    </location>
</feature>
<dbReference type="GO" id="GO:0020037">
    <property type="term" value="F:heme binding"/>
    <property type="evidence" value="ECO:0007669"/>
    <property type="project" value="InterPro"/>
</dbReference>
<accession>A0A8J6G460</accession>
<dbReference type="PANTHER" id="PTHR24302:SF49">
    <property type="entry name" value="CYTOCHROME P450 3A-RELATED"/>
    <property type="match status" value="1"/>
</dbReference>
<proteinExistence type="inferred from homology"/>